<feature type="domain" description="PilZ" evidence="1">
    <location>
        <begin position="101"/>
        <end position="172"/>
    </location>
</feature>
<evidence type="ECO:0000259" key="1">
    <source>
        <dbReference type="Pfam" id="PF07238"/>
    </source>
</evidence>
<dbReference type="InterPro" id="IPR009875">
    <property type="entry name" value="PilZ_domain"/>
</dbReference>
<organism evidence="2 3">
    <name type="scientific">Stutzerimonas nitrititolerans</name>
    <dbReference type="NCBI Taxonomy" id="2482751"/>
    <lineage>
        <taxon>Bacteria</taxon>
        <taxon>Pseudomonadati</taxon>
        <taxon>Pseudomonadota</taxon>
        <taxon>Gammaproteobacteria</taxon>
        <taxon>Pseudomonadales</taxon>
        <taxon>Pseudomonadaceae</taxon>
        <taxon>Stutzerimonas</taxon>
    </lineage>
</organism>
<dbReference type="RefSeq" id="WP_219852209.1">
    <property type="nucleotide sequence ID" value="NZ_DALYRC010000001.1"/>
</dbReference>
<proteinExistence type="predicted"/>
<dbReference type="Gene3D" id="2.40.10.220">
    <property type="entry name" value="predicted glycosyltransferase like domains"/>
    <property type="match status" value="1"/>
</dbReference>
<reference evidence="2" key="1">
    <citation type="submission" date="2022-06" db="EMBL/GenBank/DDBJ databases">
        <title>Detection of beta-lactamases in bacteria of animal origin.</title>
        <authorList>
            <person name="Mlynarcik P."/>
            <person name="Zdarska V."/>
            <person name="Chudobova H."/>
            <person name="Prochazkova P."/>
            <person name="Hricova K."/>
            <person name="Mezerova K."/>
            <person name="Bardon J."/>
            <person name="Dolejska M."/>
            <person name="Sukkar I."/>
            <person name="Kolar M."/>
        </authorList>
    </citation>
    <scope>NUCLEOTIDE SEQUENCE</scope>
    <source>
        <strain evidence="2">S 300-3</strain>
    </source>
</reference>
<sequence length="189" mass="21133">MTEDTEDRREYYRIEDVVALQILPSEEAQTAPGSGSSQLFDLLGELHQLDFEAQYLLRQIAEGNRTLANYLKVQNKRIDLLGQALAQGLLKDIGPVRPVILSEGGISFTHDQPLEEGSHCRLKMVLMPQGLGLLLQARVLGCQPRTDGRFAIGTSFEALTDAQRQLLARHILQKQATERRLARETLQGD</sequence>
<evidence type="ECO:0000313" key="3">
    <source>
        <dbReference type="Proteomes" id="UP001165292"/>
    </source>
</evidence>
<accession>A0AA41WN10</accession>
<dbReference type="Pfam" id="PF07238">
    <property type="entry name" value="PilZ"/>
    <property type="match status" value="1"/>
</dbReference>
<dbReference type="GO" id="GO:0035438">
    <property type="term" value="F:cyclic-di-GMP binding"/>
    <property type="evidence" value="ECO:0007669"/>
    <property type="project" value="InterPro"/>
</dbReference>
<evidence type="ECO:0000313" key="2">
    <source>
        <dbReference type="EMBL" id="MCO7545415.1"/>
    </source>
</evidence>
<dbReference type="EMBL" id="JAMYBS010000011">
    <property type="protein sequence ID" value="MCO7545415.1"/>
    <property type="molecule type" value="Genomic_DNA"/>
</dbReference>
<comment type="caution">
    <text evidence="2">The sequence shown here is derived from an EMBL/GenBank/DDBJ whole genome shotgun (WGS) entry which is preliminary data.</text>
</comment>
<protein>
    <submittedName>
        <fullName evidence="2">PilZ domain-containing protein</fullName>
    </submittedName>
</protein>
<dbReference type="AlphaFoldDB" id="A0AA41WN10"/>
<name>A0AA41WN10_9GAMM</name>
<dbReference type="Proteomes" id="UP001165292">
    <property type="component" value="Unassembled WGS sequence"/>
</dbReference>
<gene>
    <name evidence="2" type="ORF">NJF43_11700</name>
</gene>